<protein>
    <submittedName>
        <fullName evidence="3">Zinc-ribbon domain-containing protein</fullName>
    </submittedName>
</protein>
<keyword evidence="4" id="KW-1185">Reference proteome</keyword>
<evidence type="ECO:0000256" key="1">
    <source>
        <dbReference type="SAM" id="MobiDB-lite"/>
    </source>
</evidence>
<feature type="region of interest" description="Disordered" evidence="1">
    <location>
        <begin position="37"/>
        <end position="75"/>
    </location>
</feature>
<accession>A0A5M6D561</accession>
<gene>
    <name evidence="3" type="ORF">FYK55_13940</name>
</gene>
<reference evidence="3 4" key="1">
    <citation type="submission" date="2019-08" db="EMBL/GenBank/DDBJ databases">
        <authorList>
            <person name="Dhanesh K."/>
            <person name="Kumar G."/>
            <person name="Sasikala C."/>
            <person name="Venkata Ramana C."/>
        </authorList>
    </citation>
    <scope>NUCLEOTIDE SEQUENCE [LARGE SCALE GENOMIC DNA]</scope>
    <source>
        <strain evidence="3 4">JC645</strain>
    </source>
</reference>
<dbReference type="Proteomes" id="UP000324479">
    <property type="component" value="Unassembled WGS sequence"/>
</dbReference>
<evidence type="ECO:0000313" key="4">
    <source>
        <dbReference type="Proteomes" id="UP000324479"/>
    </source>
</evidence>
<sequence>MTENSSSPLNHVRCPGCGYEVDDRAVACPRCGEKIYVEHPGDITPTRHPPVSYPGRSDASPKGQAPTNQRPKDQH</sequence>
<dbReference type="EMBL" id="VWOX01000007">
    <property type="protein sequence ID" value="KAA5542631.1"/>
    <property type="molecule type" value="Genomic_DNA"/>
</dbReference>
<comment type="caution">
    <text evidence="3">The sequence shown here is derived from an EMBL/GenBank/DDBJ whole genome shotgun (WGS) entry which is preliminary data.</text>
</comment>
<dbReference type="RefSeq" id="WP_150077048.1">
    <property type="nucleotide sequence ID" value="NZ_VWOX01000007.1"/>
</dbReference>
<dbReference type="Pfam" id="PF13248">
    <property type="entry name" value="Zn_ribbon_3"/>
    <property type="match status" value="1"/>
</dbReference>
<evidence type="ECO:0000259" key="2">
    <source>
        <dbReference type="Pfam" id="PF13248"/>
    </source>
</evidence>
<name>A0A5M6D561_9BACT</name>
<organism evidence="3 4">
    <name type="scientific">Roseiconus nitratireducens</name>
    <dbReference type="NCBI Taxonomy" id="2605748"/>
    <lineage>
        <taxon>Bacteria</taxon>
        <taxon>Pseudomonadati</taxon>
        <taxon>Planctomycetota</taxon>
        <taxon>Planctomycetia</taxon>
        <taxon>Pirellulales</taxon>
        <taxon>Pirellulaceae</taxon>
        <taxon>Roseiconus</taxon>
    </lineage>
</organism>
<evidence type="ECO:0000313" key="3">
    <source>
        <dbReference type="EMBL" id="KAA5542631.1"/>
    </source>
</evidence>
<dbReference type="InterPro" id="IPR059113">
    <property type="entry name" value="Znf_ribbon"/>
</dbReference>
<feature type="domain" description="Putative zinc-ribbon" evidence="2">
    <location>
        <begin position="11"/>
        <end position="35"/>
    </location>
</feature>
<proteinExistence type="predicted"/>
<dbReference type="AlphaFoldDB" id="A0A5M6D561"/>